<keyword evidence="2" id="KW-1185">Reference proteome</keyword>
<dbReference type="AlphaFoldDB" id="A0A1V9ZYD4"/>
<comment type="caution">
    <text evidence="1">The sequence shown here is derived from an EMBL/GenBank/DDBJ whole genome shotgun (WGS) entry which is preliminary data.</text>
</comment>
<dbReference type="OrthoDB" id="73411at2759"/>
<protein>
    <submittedName>
        <fullName evidence="1">Uncharacterized protein</fullName>
    </submittedName>
</protein>
<proteinExistence type="predicted"/>
<organism evidence="1 2">
    <name type="scientific">Thraustotheca clavata</name>
    <dbReference type="NCBI Taxonomy" id="74557"/>
    <lineage>
        <taxon>Eukaryota</taxon>
        <taxon>Sar</taxon>
        <taxon>Stramenopiles</taxon>
        <taxon>Oomycota</taxon>
        <taxon>Saprolegniomycetes</taxon>
        <taxon>Saprolegniales</taxon>
        <taxon>Achlyaceae</taxon>
        <taxon>Thraustotheca</taxon>
    </lineage>
</organism>
<name>A0A1V9ZYD4_9STRA</name>
<dbReference type="EMBL" id="JNBS01001035">
    <property type="protein sequence ID" value="OQS03035.1"/>
    <property type="molecule type" value="Genomic_DNA"/>
</dbReference>
<evidence type="ECO:0000313" key="2">
    <source>
        <dbReference type="Proteomes" id="UP000243217"/>
    </source>
</evidence>
<sequence length="407" mass="46734">MQDAEGEGEILGRYERRLVEKYRFALSDVIDTMCSLLNLLRVAQGELDELEILATKKMTQILPYLHVVREKISLLTHELPLFLGYNHIIMFIKLLEGEIKPIDPRPQSWNALKLYDKDYQELFAHRIDKMTTLYLKMAELVQTLGQDVVKHKKVLDIIARKREDLVALLRECVATSRMPTNTKKHKSELKAWYNKSLAKYKQALQATPLKLEKQIQFEIRSFTESMNELLQPHAAISKIVKLANAIISNPNSQLTEQELTVIYTCIEKLLCLNEDPGEFCSLAVSSDAFLKQIELFEAAAREDLFVVCTIPLKIEFTEAKAVDSELFAAYAQDLQTRMKELHLLRQSIKYQTAVTQCNEARYEASISHQQWQQSQNTSAKNTSQQEALVSLRRQIKALVVTDGLECN</sequence>
<accession>A0A1V9ZYD4</accession>
<gene>
    <name evidence="1" type="ORF">THRCLA_04652</name>
</gene>
<reference evidence="1 2" key="1">
    <citation type="journal article" date="2014" name="Genome Biol. Evol.">
        <title>The secreted proteins of Achlya hypogyna and Thraustotheca clavata identify the ancestral oomycete secretome and reveal gene acquisitions by horizontal gene transfer.</title>
        <authorList>
            <person name="Misner I."/>
            <person name="Blouin N."/>
            <person name="Leonard G."/>
            <person name="Richards T.A."/>
            <person name="Lane C.E."/>
        </authorList>
    </citation>
    <scope>NUCLEOTIDE SEQUENCE [LARGE SCALE GENOMIC DNA]</scope>
    <source>
        <strain evidence="1 2">ATCC 34112</strain>
    </source>
</reference>
<evidence type="ECO:0000313" key="1">
    <source>
        <dbReference type="EMBL" id="OQS03035.1"/>
    </source>
</evidence>
<dbReference type="Proteomes" id="UP000243217">
    <property type="component" value="Unassembled WGS sequence"/>
</dbReference>